<evidence type="ECO:0000313" key="4">
    <source>
        <dbReference type="EMBL" id="SDP46384.1"/>
    </source>
</evidence>
<reference evidence="4 5" key="1">
    <citation type="submission" date="2016-10" db="EMBL/GenBank/DDBJ databases">
        <authorList>
            <person name="de Groot N.N."/>
        </authorList>
    </citation>
    <scope>NUCLEOTIDE SEQUENCE [LARGE SCALE GENOMIC DNA]</scope>
    <source>
        <strain evidence="4 5">CECT 7543</strain>
    </source>
</reference>
<evidence type="ECO:0000259" key="3">
    <source>
        <dbReference type="Pfam" id="PF13439"/>
    </source>
</evidence>
<evidence type="ECO:0000256" key="1">
    <source>
        <dbReference type="SAM" id="MobiDB-lite"/>
    </source>
</evidence>
<accession>A0A1H0SXJ7</accession>
<evidence type="ECO:0000313" key="5">
    <source>
        <dbReference type="Proteomes" id="UP000198827"/>
    </source>
</evidence>
<feature type="domain" description="Glycosyltransferase subfamily 4-like N-terminal" evidence="3">
    <location>
        <begin position="68"/>
        <end position="229"/>
    </location>
</feature>
<dbReference type="EMBL" id="LT629705">
    <property type="protein sequence ID" value="SDP46384.1"/>
    <property type="molecule type" value="Genomic_DNA"/>
</dbReference>
<dbReference type="CDD" id="cd03814">
    <property type="entry name" value="GT4-like"/>
    <property type="match status" value="1"/>
</dbReference>
<dbReference type="AlphaFoldDB" id="A0A1H0SXJ7"/>
<dbReference type="Proteomes" id="UP000198827">
    <property type="component" value="Chromosome I"/>
</dbReference>
<dbReference type="Gene3D" id="3.40.50.2000">
    <property type="entry name" value="Glycogen Phosphorylase B"/>
    <property type="match status" value="2"/>
</dbReference>
<dbReference type="Pfam" id="PF00534">
    <property type="entry name" value="Glycos_transf_1"/>
    <property type="match status" value="1"/>
</dbReference>
<dbReference type="GO" id="GO:0016757">
    <property type="term" value="F:glycosyltransferase activity"/>
    <property type="evidence" value="ECO:0007669"/>
    <property type="project" value="UniProtKB-KW"/>
</dbReference>
<feature type="region of interest" description="Disordered" evidence="1">
    <location>
        <begin position="1"/>
        <end position="34"/>
    </location>
</feature>
<proteinExistence type="predicted"/>
<evidence type="ECO:0000259" key="2">
    <source>
        <dbReference type="Pfam" id="PF00534"/>
    </source>
</evidence>
<feature type="domain" description="Glycosyl transferase family 1" evidence="2">
    <location>
        <begin position="241"/>
        <end position="380"/>
    </location>
</feature>
<protein>
    <submittedName>
        <fullName evidence="4">Alpha-1,6-mannosyltransferase</fullName>
    </submittedName>
</protein>
<dbReference type="InterPro" id="IPR028098">
    <property type="entry name" value="Glyco_trans_4-like_N"/>
</dbReference>
<keyword evidence="4" id="KW-0328">Glycosyltransferase</keyword>
<dbReference type="Pfam" id="PF13439">
    <property type="entry name" value="Glyco_transf_4"/>
    <property type="match status" value="1"/>
</dbReference>
<gene>
    <name evidence="4" type="ORF">SAMN04489798_5863</name>
</gene>
<name>A0A1H0SXJ7_9PSED</name>
<dbReference type="PANTHER" id="PTHR45947">
    <property type="entry name" value="SULFOQUINOVOSYL TRANSFERASE SQD2"/>
    <property type="match status" value="1"/>
</dbReference>
<dbReference type="SUPFAM" id="SSF53756">
    <property type="entry name" value="UDP-Glycosyltransferase/glycogen phosphorylase"/>
    <property type="match status" value="1"/>
</dbReference>
<sequence length="423" mass="45944">MWERACSGRRSDDSGLKHTAKNLADPRATKPQTNIYPSLRSIKGEQRTGGMLIVHIADITMFYAPASGGVRTYLDAKHRRLSIKPGIRHSLLIPGAHLSEQDGVYKVPAPALPFGKGYRFPLRLAPWRNVLQVLQPDLIEVGDPYLTAWAALDARRQLDVPVIGFYHSDLPLLARNRMGNWVTPNVEAYVSKLYGNFDRVLAPSQVMADKLIGLGVKNVFVQPLGVDLQTFNPGARDPGLRAELGIDENTHLLIFAGRGSKEKNLPVLLACMKRLGPRYHLLLVGSSMPAVVPDNVTVVDEFCPATQVARLMASADALLHAGDQETFGLVILEAMASGIPVIAVAAGAFREIVTESCGLLCTPNNPMAMANAVRELFSMGSAALGKSARSHVEQHYAWDTVVNSLLGHYHAVLGSQWPLTANG</sequence>
<dbReference type="InterPro" id="IPR001296">
    <property type="entry name" value="Glyco_trans_1"/>
</dbReference>
<organism evidence="4 5">
    <name type="scientific">Pseudomonas arsenicoxydans</name>
    <dbReference type="NCBI Taxonomy" id="702115"/>
    <lineage>
        <taxon>Bacteria</taxon>
        <taxon>Pseudomonadati</taxon>
        <taxon>Pseudomonadota</taxon>
        <taxon>Gammaproteobacteria</taxon>
        <taxon>Pseudomonadales</taxon>
        <taxon>Pseudomonadaceae</taxon>
        <taxon>Pseudomonas</taxon>
    </lineage>
</organism>
<dbReference type="InterPro" id="IPR050194">
    <property type="entry name" value="Glycosyltransferase_grp1"/>
</dbReference>
<dbReference type="PANTHER" id="PTHR45947:SF3">
    <property type="entry name" value="SULFOQUINOVOSYL TRANSFERASE SQD2"/>
    <property type="match status" value="1"/>
</dbReference>
<keyword evidence="4" id="KW-0808">Transferase</keyword>